<protein>
    <submittedName>
        <fullName evidence="1">Uncharacterized protein</fullName>
    </submittedName>
</protein>
<organism evidence="1 2">
    <name type="scientific">Ramularia collo-cygni</name>
    <dbReference type="NCBI Taxonomy" id="112498"/>
    <lineage>
        <taxon>Eukaryota</taxon>
        <taxon>Fungi</taxon>
        <taxon>Dikarya</taxon>
        <taxon>Ascomycota</taxon>
        <taxon>Pezizomycotina</taxon>
        <taxon>Dothideomycetes</taxon>
        <taxon>Dothideomycetidae</taxon>
        <taxon>Mycosphaerellales</taxon>
        <taxon>Mycosphaerellaceae</taxon>
        <taxon>Ramularia</taxon>
    </lineage>
</organism>
<dbReference type="AlphaFoldDB" id="A0A2D3USE4"/>
<evidence type="ECO:0000313" key="2">
    <source>
        <dbReference type="Proteomes" id="UP000225277"/>
    </source>
</evidence>
<dbReference type="GeneID" id="35600185"/>
<dbReference type="Proteomes" id="UP000225277">
    <property type="component" value="Unassembled WGS sequence"/>
</dbReference>
<keyword evidence="2" id="KW-1185">Reference proteome</keyword>
<accession>A0A2D3USE4</accession>
<gene>
    <name evidence="1" type="ORF">RCC_05017</name>
</gene>
<dbReference type="EMBL" id="FJUY01000007">
    <property type="protein sequence ID" value="CZT19171.1"/>
    <property type="molecule type" value="Genomic_DNA"/>
</dbReference>
<evidence type="ECO:0000313" key="1">
    <source>
        <dbReference type="EMBL" id="CZT19171.1"/>
    </source>
</evidence>
<dbReference type="OrthoDB" id="4790878at2759"/>
<sequence length="248" mass="28183">MHSTQEDATFDTKHAKHLISDNSADDAARKSLPQELVSPDFQGSTRCRLLELPPELRNAIYEYTLSQGTGGVVIKLGGTKPETRHPFGLTETCKQIHQDCGDMIYRLNTFTFHTNIWGNKTVPSNNFDFVLAKQMATNKLQSLRIHLGDDPLTDVPEDIRDCWRPVQSSLRKLRKNVPVFELAFSVYVGQSECVIRIANAPNAVDELRKFWTSIPRCYVGDDHRPSSRSGTFDHVLRSFFPFWAGRIM</sequence>
<dbReference type="PANTHER" id="PTHR42085">
    <property type="entry name" value="F-BOX DOMAIN-CONTAINING PROTEIN"/>
    <property type="match status" value="1"/>
</dbReference>
<reference evidence="1 2" key="1">
    <citation type="submission" date="2016-03" db="EMBL/GenBank/DDBJ databases">
        <authorList>
            <person name="Ploux O."/>
        </authorList>
    </citation>
    <scope>NUCLEOTIDE SEQUENCE [LARGE SCALE GENOMIC DNA]</scope>
    <source>
        <strain evidence="1 2">URUG2</strain>
    </source>
</reference>
<dbReference type="PANTHER" id="PTHR42085:SF1">
    <property type="entry name" value="F-BOX DOMAIN-CONTAINING PROTEIN"/>
    <property type="match status" value="1"/>
</dbReference>
<dbReference type="RefSeq" id="XP_023626061.1">
    <property type="nucleotide sequence ID" value="XM_023770293.1"/>
</dbReference>
<proteinExistence type="predicted"/>
<dbReference type="InterPro" id="IPR038883">
    <property type="entry name" value="AN11006-like"/>
</dbReference>
<name>A0A2D3USE4_9PEZI</name>